<reference evidence="8 9" key="1">
    <citation type="submission" date="2019-03" db="EMBL/GenBank/DDBJ databases">
        <title>Complete Genome Sequence of Paraburkholderia dipogonis ICMP 19430T, a Nitrogen-fixing Symbiont of the South African Invasive Legume Dipogon lignosus in New Zealand.</title>
        <authorList>
            <person name="De Meyer S.E."/>
        </authorList>
    </citation>
    <scope>NUCLEOTIDE SEQUENCE [LARGE SCALE GENOMIC DNA]</scope>
    <source>
        <strain evidence="8 9">ICMP 19430</strain>
    </source>
</reference>
<feature type="transmembrane region" description="Helical" evidence="6">
    <location>
        <begin position="250"/>
        <end position="269"/>
    </location>
</feature>
<evidence type="ECO:0000256" key="6">
    <source>
        <dbReference type="SAM" id="Phobius"/>
    </source>
</evidence>
<dbReference type="InterPro" id="IPR037185">
    <property type="entry name" value="EmrE-like"/>
</dbReference>
<comment type="subcellular location">
    <subcellularLocation>
        <location evidence="1">Membrane</location>
        <topology evidence="1">Multi-pass membrane protein</topology>
    </subcellularLocation>
</comment>
<dbReference type="GeneID" id="97304617"/>
<proteinExistence type="inferred from homology"/>
<keyword evidence="3 6" id="KW-0812">Transmembrane</keyword>
<dbReference type="Pfam" id="PF00892">
    <property type="entry name" value="EamA"/>
    <property type="match status" value="2"/>
</dbReference>
<feature type="transmembrane region" description="Helical" evidence="6">
    <location>
        <begin position="100"/>
        <end position="121"/>
    </location>
</feature>
<feature type="transmembrane region" description="Helical" evidence="6">
    <location>
        <begin position="76"/>
        <end position="94"/>
    </location>
</feature>
<feature type="transmembrane region" description="Helical" evidence="6">
    <location>
        <begin position="44"/>
        <end position="64"/>
    </location>
</feature>
<evidence type="ECO:0000256" key="5">
    <source>
        <dbReference type="ARBA" id="ARBA00023136"/>
    </source>
</evidence>
<accession>A0A4Y8MP51</accession>
<feature type="transmembrane region" description="Helical" evidence="6">
    <location>
        <begin position="191"/>
        <end position="209"/>
    </location>
</feature>
<protein>
    <submittedName>
        <fullName evidence="8">DMT family transporter</fullName>
    </submittedName>
</protein>
<evidence type="ECO:0000259" key="7">
    <source>
        <dbReference type="Pfam" id="PF00892"/>
    </source>
</evidence>
<feature type="transmembrane region" description="Helical" evidence="6">
    <location>
        <begin position="158"/>
        <end position="179"/>
    </location>
</feature>
<dbReference type="Proteomes" id="UP000297385">
    <property type="component" value="Unassembled WGS sequence"/>
</dbReference>
<feature type="transmembrane region" description="Helical" evidence="6">
    <location>
        <begin position="221"/>
        <end position="238"/>
    </location>
</feature>
<name>A0A4Y8MP51_9BURK</name>
<comment type="caution">
    <text evidence="8">The sequence shown here is derived from an EMBL/GenBank/DDBJ whole genome shotgun (WGS) entry which is preliminary data.</text>
</comment>
<comment type="similarity">
    <text evidence="2">Belongs to the EamA transporter family.</text>
</comment>
<evidence type="ECO:0000256" key="1">
    <source>
        <dbReference type="ARBA" id="ARBA00004141"/>
    </source>
</evidence>
<dbReference type="PANTHER" id="PTHR32322:SF2">
    <property type="entry name" value="EAMA DOMAIN-CONTAINING PROTEIN"/>
    <property type="match status" value="1"/>
</dbReference>
<dbReference type="SUPFAM" id="SSF103481">
    <property type="entry name" value="Multidrug resistance efflux transporter EmrE"/>
    <property type="match status" value="2"/>
</dbReference>
<gene>
    <name evidence="8" type="ORF">E2553_20170</name>
</gene>
<keyword evidence="5 6" id="KW-0472">Membrane</keyword>
<feature type="domain" description="EamA" evidence="7">
    <location>
        <begin position="16"/>
        <end position="145"/>
    </location>
</feature>
<evidence type="ECO:0000313" key="9">
    <source>
        <dbReference type="Proteomes" id="UP000297385"/>
    </source>
</evidence>
<evidence type="ECO:0000256" key="2">
    <source>
        <dbReference type="ARBA" id="ARBA00007362"/>
    </source>
</evidence>
<evidence type="ECO:0000256" key="3">
    <source>
        <dbReference type="ARBA" id="ARBA00022692"/>
    </source>
</evidence>
<dbReference type="InterPro" id="IPR050638">
    <property type="entry name" value="AA-Vitamin_Transporters"/>
</dbReference>
<evidence type="ECO:0000256" key="4">
    <source>
        <dbReference type="ARBA" id="ARBA00022989"/>
    </source>
</evidence>
<dbReference type="GO" id="GO:0016020">
    <property type="term" value="C:membrane"/>
    <property type="evidence" value="ECO:0007669"/>
    <property type="project" value="UniProtKB-SubCell"/>
</dbReference>
<organism evidence="8 9">
    <name type="scientific">Paraburkholderia dipogonis</name>
    <dbReference type="NCBI Taxonomy" id="1211383"/>
    <lineage>
        <taxon>Bacteria</taxon>
        <taxon>Pseudomonadati</taxon>
        <taxon>Pseudomonadota</taxon>
        <taxon>Betaproteobacteria</taxon>
        <taxon>Burkholderiales</taxon>
        <taxon>Burkholderiaceae</taxon>
        <taxon>Paraburkholderia</taxon>
    </lineage>
</organism>
<feature type="transmembrane region" description="Helical" evidence="6">
    <location>
        <begin position="275"/>
        <end position="292"/>
    </location>
</feature>
<dbReference type="EMBL" id="SNVI01000002">
    <property type="protein sequence ID" value="TFE39182.1"/>
    <property type="molecule type" value="Genomic_DNA"/>
</dbReference>
<evidence type="ECO:0000313" key="8">
    <source>
        <dbReference type="EMBL" id="TFE39182.1"/>
    </source>
</evidence>
<dbReference type="InterPro" id="IPR000620">
    <property type="entry name" value="EamA_dom"/>
</dbReference>
<dbReference type="PANTHER" id="PTHR32322">
    <property type="entry name" value="INNER MEMBRANE TRANSPORTER"/>
    <property type="match status" value="1"/>
</dbReference>
<keyword evidence="4 6" id="KW-1133">Transmembrane helix</keyword>
<feature type="domain" description="EamA" evidence="7">
    <location>
        <begin position="160"/>
        <end position="290"/>
    </location>
</feature>
<sequence length="307" mass="32703">MKNQTAGTQKFAFAFPLLAVLIWSGNTVVAKLAATAVQPGAISFYRWLVAGILMTPFLGRHTWANRQIVRQHLGKLALLALLGMVIYQGFAYLAGKTTTATNMGVIIAIMPLVSAILNAAVNEEAITSGVFVGGLLSIGGIVFLISHGHPANLLDNGIRFGDGLMLAATVSYAAYGVLLKRWAIPLPTWQSLYAQVGFAIVFLLPWFVLSPSSPVTAGNTSLILYAALPASILAPYLWMNGVRLIGPGRASLYMNLLPIFVALVAMLMLGEPLHSYHLIGGAATLVGVWLGQTATRPLIRAKGVQPR</sequence>
<dbReference type="RefSeq" id="WP_134459261.1">
    <property type="nucleotide sequence ID" value="NZ_JBHMFL010000110.1"/>
</dbReference>
<feature type="transmembrane region" description="Helical" evidence="6">
    <location>
        <begin position="128"/>
        <end position="146"/>
    </location>
</feature>
<dbReference type="AlphaFoldDB" id="A0A4Y8MP51"/>